<dbReference type="PANTHER" id="PTHR30100">
    <property type="entry name" value="FATTY ACID/PHOSPHOLIPID SYNTHESIS PROTEIN PLSX"/>
    <property type="match status" value="1"/>
</dbReference>
<keyword evidence="5 10" id="KW-0443">Lipid metabolism</keyword>
<comment type="subcellular location">
    <subcellularLocation>
        <location evidence="10">Cytoplasm</location>
    </subcellularLocation>
    <text evidence="10">Associated with the membrane possibly through PlsY.</text>
</comment>
<reference evidence="11 12" key="1">
    <citation type="submission" date="2018-10" db="EMBL/GenBank/DDBJ databases">
        <title>Anaerotruncus faecis sp. nov., isolated from human feces.</title>
        <authorList>
            <person name="Wang Y.-J."/>
        </authorList>
    </citation>
    <scope>NUCLEOTIDE SEQUENCE [LARGE SCALE GENOMIC DNA]</scope>
    <source>
        <strain evidence="11 12">22A2-44</strain>
    </source>
</reference>
<name>A0A498CQ50_9FIRM</name>
<dbReference type="PANTHER" id="PTHR30100:SF1">
    <property type="entry name" value="PHOSPHATE ACYLTRANSFERASE"/>
    <property type="match status" value="1"/>
</dbReference>
<dbReference type="RefSeq" id="WP_121585717.1">
    <property type="nucleotide sequence ID" value="NZ_RCHT01000001.1"/>
</dbReference>
<evidence type="ECO:0000313" key="11">
    <source>
        <dbReference type="EMBL" id="RLL14638.1"/>
    </source>
</evidence>
<keyword evidence="7 10" id="KW-1208">Phospholipid metabolism</keyword>
<evidence type="ECO:0000256" key="1">
    <source>
        <dbReference type="ARBA" id="ARBA00001232"/>
    </source>
</evidence>
<comment type="function">
    <text evidence="10">Catalyzes the reversible formation of acyl-phosphate (acyl-PO(4)) from acyl-[acyl-carrier-protein] (acyl-ACP). This enzyme utilizes acyl-ACP as fatty acyl donor, but not acyl-CoA.</text>
</comment>
<evidence type="ECO:0000256" key="3">
    <source>
        <dbReference type="ARBA" id="ARBA00022516"/>
    </source>
</evidence>
<keyword evidence="12" id="KW-1185">Reference proteome</keyword>
<evidence type="ECO:0000256" key="8">
    <source>
        <dbReference type="ARBA" id="ARBA00024069"/>
    </source>
</evidence>
<dbReference type="SUPFAM" id="SSF53659">
    <property type="entry name" value="Isocitrate/Isopropylmalate dehydrogenase-like"/>
    <property type="match status" value="1"/>
</dbReference>
<dbReference type="EMBL" id="RCHT01000001">
    <property type="protein sequence ID" value="RLL14638.1"/>
    <property type="molecule type" value="Genomic_DNA"/>
</dbReference>
<evidence type="ECO:0000256" key="6">
    <source>
        <dbReference type="ARBA" id="ARBA00023209"/>
    </source>
</evidence>
<comment type="similarity">
    <text evidence="10">Belongs to the PlsX family.</text>
</comment>
<dbReference type="InterPro" id="IPR003664">
    <property type="entry name" value="FA_synthesis"/>
</dbReference>
<keyword evidence="3 10" id="KW-0444">Lipid biosynthesis</keyword>
<comment type="caution">
    <text evidence="11">The sequence shown here is derived from an EMBL/GenBank/DDBJ whole genome shotgun (WGS) entry which is preliminary data.</text>
</comment>
<dbReference type="UniPathway" id="UPA00085"/>
<evidence type="ECO:0000256" key="5">
    <source>
        <dbReference type="ARBA" id="ARBA00023098"/>
    </source>
</evidence>
<comment type="catalytic activity">
    <reaction evidence="1 10">
        <text>a fatty acyl-[ACP] + phosphate = an acyl phosphate + holo-[ACP]</text>
        <dbReference type="Rhea" id="RHEA:42292"/>
        <dbReference type="Rhea" id="RHEA-COMP:9685"/>
        <dbReference type="Rhea" id="RHEA-COMP:14125"/>
        <dbReference type="ChEBI" id="CHEBI:43474"/>
        <dbReference type="ChEBI" id="CHEBI:59918"/>
        <dbReference type="ChEBI" id="CHEBI:64479"/>
        <dbReference type="ChEBI" id="CHEBI:138651"/>
        <dbReference type="EC" id="2.3.1.274"/>
    </reaction>
</comment>
<comment type="pathway">
    <text evidence="10">Lipid metabolism; phospholipid metabolism.</text>
</comment>
<dbReference type="HAMAP" id="MF_00019">
    <property type="entry name" value="PlsX"/>
    <property type="match status" value="1"/>
</dbReference>
<evidence type="ECO:0000313" key="12">
    <source>
        <dbReference type="Proteomes" id="UP000276301"/>
    </source>
</evidence>
<organism evidence="11 12">
    <name type="scientific">Anaerotruncus massiliensis</name>
    <name type="common">ex Liu et al. 2021</name>
    <dbReference type="NCBI Taxonomy" id="2321404"/>
    <lineage>
        <taxon>Bacteria</taxon>
        <taxon>Bacillati</taxon>
        <taxon>Bacillota</taxon>
        <taxon>Clostridia</taxon>
        <taxon>Eubacteriales</taxon>
        <taxon>Oscillospiraceae</taxon>
        <taxon>Anaerotruncus</taxon>
    </lineage>
</organism>
<dbReference type="Gene3D" id="3.40.718.10">
    <property type="entry name" value="Isopropylmalate Dehydrogenase"/>
    <property type="match status" value="1"/>
</dbReference>
<evidence type="ECO:0000256" key="4">
    <source>
        <dbReference type="ARBA" id="ARBA00022679"/>
    </source>
</evidence>
<dbReference type="EC" id="2.3.1.274" evidence="8 10"/>
<keyword evidence="11" id="KW-0012">Acyltransferase</keyword>
<dbReference type="GO" id="GO:0043811">
    <property type="term" value="F:phosphate:acyl-[acyl carrier protein] acyltransferase activity"/>
    <property type="evidence" value="ECO:0007669"/>
    <property type="project" value="UniProtKB-UniRule"/>
</dbReference>
<evidence type="ECO:0000256" key="7">
    <source>
        <dbReference type="ARBA" id="ARBA00023264"/>
    </source>
</evidence>
<dbReference type="Proteomes" id="UP000276301">
    <property type="component" value="Unassembled WGS sequence"/>
</dbReference>
<evidence type="ECO:0000256" key="9">
    <source>
        <dbReference type="ARBA" id="ARBA00046608"/>
    </source>
</evidence>
<gene>
    <name evidence="10 11" type="primary">plsX</name>
    <name evidence="11" type="ORF">D4A47_01265</name>
</gene>
<dbReference type="AlphaFoldDB" id="A0A498CQ50"/>
<dbReference type="GO" id="GO:0008654">
    <property type="term" value="P:phospholipid biosynthetic process"/>
    <property type="evidence" value="ECO:0007669"/>
    <property type="project" value="UniProtKB-KW"/>
</dbReference>
<protein>
    <recommendedName>
        <fullName evidence="8 10">Phosphate acyltransferase</fullName>
        <ecNumber evidence="8 10">2.3.1.274</ecNumber>
    </recommendedName>
    <alternativeName>
        <fullName evidence="10">Acyl-ACP phosphotransacylase</fullName>
    </alternativeName>
    <alternativeName>
        <fullName evidence="10">Acyl-[acyl-carrier-protein]--phosphate acyltransferase</fullName>
    </alternativeName>
    <alternativeName>
        <fullName evidence="10">Phosphate-acyl-ACP acyltransferase</fullName>
    </alternativeName>
</protein>
<sequence>MRIIVDAFGGDNAPLEVLRGCAMAVKEYGVDIIACGSEKTIREVCQKNRIPLDRISITDVEKVIPVEVDPTEVVKSYDDCTMAVGMKMLASGEGDAFVSAGSTGAIVVGASLFVKRIKGIKRAALATVIPSQDGCYMLLDMGANAECRPEMLVQFGIMGSAYMEHVLGIERPRVGIINIGTEENKGLELQIDAYRMMQHAPVNFVGNVEPRDLPFTKCDVAVADGFVGNVVLKLTEGLGSWFSKELKGILFQNAASKIGAVFLSKGVLSFKKKMDYTEYGGAPLMGISKPVIKAHGSSNAKAFKNAIRQAKEYTERGVIGEISDALAQLRANAADNRTEG</sequence>
<accession>A0A498CQ50</accession>
<evidence type="ECO:0000256" key="2">
    <source>
        <dbReference type="ARBA" id="ARBA00022490"/>
    </source>
</evidence>
<comment type="subunit">
    <text evidence="9 10">Homodimer. Probably interacts with PlsY.</text>
</comment>
<dbReference type="GO" id="GO:0005737">
    <property type="term" value="C:cytoplasm"/>
    <property type="evidence" value="ECO:0007669"/>
    <property type="project" value="UniProtKB-SubCell"/>
</dbReference>
<proteinExistence type="inferred from homology"/>
<keyword evidence="4 10" id="KW-0808">Transferase</keyword>
<keyword evidence="2 10" id="KW-0963">Cytoplasm</keyword>
<evidence type="ECO:0000256" key="10">
    <source>
        <dbReference type="HAMAP-Rule" id="MF_00019"/>
    </source>
</evidence>
<dbReference type="GO" id="GO:0006633">
    <property type="term" value="P:fatty acid biosynthetic process"/>
    <property type="evidence" value="ECO:0007669"/>
    <property type="project" value="UniProtKB-UniRule"/>
</dbReference>
<dbReference type="PIRSF" id="PIRSF002465">
    <property type="entry name" value="Phsphlp_syn_PlsX"/>
    <property type="match status" value="1"/>
</dbReference>
<dbReference type="Pfam" id="PF02504">
    <property type="entry name" value="FA_synthesis"/>
    <property type="match status" value="1"/>
</dbReference>
<keyword evidence="6 10" id="KW-0594">Phospholipid biosynthesis</keyword>
<dbReference type="NCBIfam" id="TIGR00182">
    <property type="entry name" value="plsX"/>
    <property type="match status" value="1"/>
</dbReference>
<dbReference type="InterPro" id="IPR012281">
    <property type="entry name" value="Phospholipid_synth_PlsX-like"/>
</dbReference>